<evidence type="ECO:0000313" key="1">
    <source>
        <dbReference type="EMBL" id="QHS97977.1"/>
    </source>
</evidence>
<dbReference type="AlphaFoldDB" id="A0A6C0C050"/>
<reference evidence="1" key="1">
    <citation type="journal article" date="2020" name="Nature">
        <title>Giant virus diversity and host interactions through global metagenomics.</title>
        <authorList>
            <person name="Schulz F."/>
            <person name="Roux S."/>
            <person name="Paez-Espino D."/>
            <person name="Jungbluth S."/>
            <person name="Walsh D.A."/>
            <person name="Denef V.J."/>
            <person name="McMahon K.D."/>
            <person name="Konstantinidis K.T."/>
            <person name="Eloe-Fadrosh E.A."/>
            <person name="Kyrpides N.C."/>
            <person name="Woyke T."/>
        </authorList>
    </citation>
    <scope>NUCLEOTIDE SEQUENCE</scope>
    <source>
        <strain evidence="1">GVMAG-M-3300020182-33</strain>
    </source>
</reference>
<protein>
    <submittedName>
        <fullName evidence="1">Uncharacterized protein</fullName>
    </submittedName>
</protein>
<organism evidence="1">
    <name type="scientific">viral metagenome</name>
    <dbReference type="NCBI Taxonomy" id="1070528"/>
    <lineage>
        <taxon>unclassified sequences</taxon>
        <taxon>metagenomes</taxon>
        <taxon>organismal metagenomes</taxon>
    </lineage>
</organism>
<dbReference type="EMBL" id="MN739311">
    <property type="protein sequence ID" value="QHS97977.1"/>
    <property type="molecule type" value="Genomic_DNA"/>
</dbReference>
<accession>A0A6C0C050</accession>
<sequence>MTHSTFKKHRSAAVDRSIKHKKYHVYLEYPTPDGIRVWKQQTANSNEEAAFRLGYMAAKFHNGTAHLDGIYLIYCNADGSVFQLDPITFFWREVHYDPHIERKGHYTYPQ</sequence>
<proteinExistence type="predicted"/>
<name>A0A6C0C050_9ZZZZ</name>